<evidence type="ECO:0000313" key="3">
    <source>
        <dbReference type="Proteomes" id="UP001472677"/>
    </source>
</evidence>
<feature type="compositionally biased region" description="Basic residues" evidence="1">
    <location>
        <begin position="48"/>
        <end position="58"/>
    </location>
</feature>
<evidence type="ECO:0000313" key="2">
    <source>
        <dbReference type="EMBL" id="KAK8510644.1"/>
    </source>
</evidence>
<evidence type="ECO:0000256" key="1">
    <source>
        <dbReference type="SAM" id="MobiDB-lite"/>
    </source>
</evidence>
<feature type="compositionally biased region" description="Basic and acidic residues" evidence="1">
    <location>
        <begin position="36"/>
        <end position="47"/>
    </location>
</feature>
<sequence>MAEDKPLGYGLRENPKKSLRFVNPEFSFAADFRSVVQDKKSETESRNPTRRQSKRKPKVGTANNATIDVIEKSKMSRSPSLIDSPPTEPKPVSSVSDTSLDEDVEGEEMFWRRTPIYFFILLNDVY</sequence>
<dbReference type="EMBL" id="JBBPBM010000084">
    <property type="protein sequence ID" value="KAK8510644.1"/>
    <property type="molecule type" value="Genomic_DNA"/>
</dbReference>
<organism evidence="2 3">
    <name type="scientific">Hibiscus sabdariffa</name>
    <name type="common">roselle</name>
    <dbReference type="NCBI Taxonomy" id="183260"/>
    <lineage>
        <taxon>Eukaryota</taxon>
        <taxon>Viridiplantae</taxon>
        <taxon>Streptophyta</taxon>
        <taxon>Embryophyta</taxon>
        <taxon>Tracheophyta</taxon>
        <taxon>Spermatophyta</taxon>
        <taxon>Magnoliopsida</taxon>
        <taxon>eudicotyledons</taxon>
        <taxon>Gunneridae</taxon>
        <taxon>Pentapetalae</taxon>
        <taxon>rosids</taxon>
        <taxon>malvids</taxon>
        <taxon>Malvales</taxon>
        <taxon>Malvaceae</taxon>
        <taxon>Malvoideae</taxon>
        <taxon>Hibiscus</taxon>
    </lineage>
</organism>
<proteinExistence type="predicted"/>
<gene>
    <name evidence="2" type="ORF">V6N12_055571</name>
</gene>
<comment type="caution">
    <text evidence="2">The sequence shown here is derived from an EMBL/GenBank/DDBJ whole genome shotgun (WGS) entry which is preliminary data.</text>
</comment>
<dbReference type="PANTHER" id="PTHR46326">
    <property type="entry name" value="ZINC FINGER PROTEIN ZAT1-RELATED"/>
    <property type="match status" value="1"/>
</dbReference>
<reference evidence="2 3" key="1">
    <citation type="journal article" date="2024" name="G3 (Bethesda)">
        <title>Genome assembly of Hibiscus sabdariffa L. provides insights into metabolisms of medicinal natural products.</title>
        <authorList>
            <person name="Kim T."/>
        </authorList>
    </citation>
    <scope>NUCLEOTIDE SEQUENCE [LARGE SCALE GENOMIC DNA]</scope>
    <source>
        <strain evidence="2">TK-2024</strain>
        <tissue evidence="2">Old leaves</tissue>
    </source>
</reference>
<feature type="region of interest" description="Disordered" evidence="1">
    <location>
        <begin position="36"/>
        <end position="101"/>
    </location>
</feature>
<keyword evidence="3" id="KW-1185">Reference proteome</keyword>
<protein>
    <submittedName>
        <fullName evidence="2">Uncharacterized protein</fullName>
    </submittedName>
</protein>
<dbReference type="Proteomes" id="UP001472677">
    <property type="component" value="Unassembled WGS sequence"/>
</dbReference>
<dbReference type="InterPro" id="IPR044303">
    <property type="entry name" value="ZAT1/4/9"/>
</dbReference>
<dbReference type="PANTHER" id="PTHR46326:SF8">
    <property type="entry name" value="C2H2-LIKE ZINC FINGER PROTEIN"/>
    <property type="match status" value="1"/>
</dbReference>
<name>A0ABR2BU32_9ROSI</name>
<accession>A0ABR2BU32</accession>